<proteinExistence type="predicted"/>
<organism evidence="2 3">
    <name type="scientific">Blastococcus brunescens</name>
    <dbReference type="NCBI Taxonomy" id="1564165"/>
    <lineage>
        <taxon>Bacteria</taxon>
        <taxon>Bacillati</taxon>
        <taxon>Actinomycetota</taxon>
        <taxon>Actinomycetes</taxon>
        <taxon>Geodermatophilales</taxon>
        <taxon>Geodermatophilaceae</taxon>
        <taxon>Blastococcus</taxon>
    </lineage>
</organism>
<keyword evidence="3" id="KW-1185">Reference proteome</keyword>
<dbReference type="CDD" id="cd00130">
    <property type="entry name" value="PAS"/>
    <property type="match status" value="1"/>
</dbReference>
<evidence type="ECO:0000259" key="1">
    <source>
        <dbReference type="SMART" id="SM00091"/>
    </source>
</evidence>
<dbReference type="SMART" id="SM00091">
    <property type="entry name" value="PAS"/>
    <property type="match status" value="1"/>
</dbReference>
<gene>
    <name evidence="2" type="ORF">U6N30_20025</name>
</gene>
<dbReference type="Gene3D" id="3.30.450.20">
    <property type="entry name" value="PAS domain"/>
    <property type="match status" value="1"/>
</dbReference>
<dbReference type="RefSeq" id="WP_324273662.1">
    <property type="nucleotide sequence ID" value="NZ_CP141261.1"/>
</dbReference>
<evidence type="ECO:0000313" key="3">
    <source>
        <dbReference type="Proteomes" id="UP001324287"/>
    </source>
</evidence>
<name>A0ABZ1AUQ8_9ACTN</name>
<dbReference type="NCBIfam" id="TIGR00229">
    <property type="entry name" value="sensory_box"/>
    <property type="match status" value="1"/>
</dbReference>
<reference evidence="2 3" key="1">
    <citation type="submission" date="2023-12" db="EMBL/GenBank/DDBJ databases">
        <title>Blastococcus brunescens sp. nov., an actonobacterium isolated from sandstone collected in sahara desert.</title>
        <authorList>
            <person name="Gtari M."/>
            <person name="Ghodhbane F."/>
        </authorList>
    </citation>
    <scope>NUCLEOTIDE SEQUENCE [LARGE SCALE GENOMIC DNA]</scope>
    <source>
        <strain evidence="2 3">BMG 8361</strain>
    </source>
</reference>
<dbReference type="EMBL" id="CP141261">
    <property type="protein sequence ID" value="WRL62307.1"/>
    <property type="molecule type" value="Genomic_DNA"/>
</dbReference>
<protein>
    <submittedName>
        <fullName evidence="2">PAS domain-containing protein</fullName>
    </submittedName>
</protein>
<dbReference type="InterPro" id="IPR035965">
    <property type="entry name" value="PAS-like_dom_sf"/>
</dbReference>
<feature type="domain" description="PAS" evidence="1">
    <location>
        <begin position="24"/>
        <end position="90"/>
    </location>
</feature>
<dbReference type="InterPro" id="IPR000014">
    <property type="entry name" value="PAS"/>
</dbReference>
<dbReference type="SUPFAM" id="SSF55785">
    <property type="entry name" value="PYP-like sensor domain (PAS domain)"/>
    <property type="match status" value="1"/>
</dbReference>
<dbReference type="Pfam" id="PF13426">
    <property type="entry name" value="PAS_9"/>
    <property type="match status" value="1"/>
</dbReference>
<evidence type="ECO:0000313" key="2">
    <source>
        <dbReference type="EMBL" id="WRL62307.1"/>
    </source>
</evidence>
<sequence>MSGTDPIGNPGQDPRAQLGRLLEEDPADLYENAPMGYLSTLPDGRIVKVNRTFCAWTGRRPGELIGTRFQDLLSVGGRVFHETHLAPLLRMQGRCARSPSTSSAWTARCCRAC</sequence>
<dbReference type="Proteomes" id="UP001324287">
    <property type="component" value="Chromosome"/>
</dbReference>
<accession>A0ABZ1AUQ8</accession>